<protein>
    <submittedName>
        <fullName evidence="1">Uncharacterized protein</fullName>
    </submittedName>
</protein>
<gene>
    <name evidence="1" type="ORF">EDB92DRAFT_1820089</name>
</gene>
<proteinExistence type="predicted"/>
<evidence type="ECO:0000313" key="1">
    <source>
        <dbReference type="EMBL" id="KAH8981889.1"/>
    </source>
</evidence>
<evidence type="ECO:0000313" key="2">
    <source>
        <dbReference type="Proteomes" id="UP001201163"/>
    </source>
</evidence>
<name>A0AAD4Q8X6_9AGAM</name>
<comment type="caution">
    <text evidence="1">The sequence shown here is derived from an EMBL/GenBank/DDBJ whole genome shotgun (WGS) entry which is preliminary data.</text>
</comment>
<dbReference type="Proteomes" id="UP001201163">
    <property type="component" value="Unassembled WGS sequence"/>
</dbReference>
<keyword evidence="2" id="KW-1185">Reference proteome</keyword>
<dbReference type="AlphaFoldDB" id="A0AAD4Q8X6"/>
<accession>A0AAD4Q8X6</accession>
<reference evidence="1" key="1">
    <citation type="submission" date="2022-01" db="EMBL/GenBank/DDBJ databases">
        <title>Comparative genomics reveals a dynamic genome evolution in the ectomycorrhizal milk-cap (Lactarius) mushrooms.</title>
        <authorList>
            <consortium name="DOE Joint Genome Institute"/>
            <person name="Lebreton A."/>
            <person name="Tang N."/>
            <person name="Kuo A."/>
            <person name="LaButti K."/>
            <person name="Drula E."/>
            <person name="Barry K."/>
            <person name="Clum A."/>
            <person name="Lipzen A."/>
            <person name="Mousain D."/>
            <person name="Ng V."/>
            <person name="Wang R."/>
            <person name="Wang X."/>
            <person name="Dai Y."/>
            <person name="Henrissat B."/>
            <person name="Grigoriev I.V."/>
            <person name="Guerin-Laguette A."/>
            <person name="Yu F."/>
            <person name="Martin F.M."/>
        </authorList>
    </citation>
    <scope>NUCLEOTIDE SEQUENCE</scope>
    <source>
        <strain evidence="1">QP</strain>
    </source>
</reference>
<sequence length="252" mass="27872">MSLSTMWVESYETTGTKEKVAESYRTRSQHVGLRHWKVSTDWIGKEIAPGMMHDARLIMIGHGGMPKRTKPGRYPALCVTGGRDRTMGCADGITVEQVSQNQAAAISDPQNRIFVLKNSGFVAYGVMGNYDMLAIVDQTYLPHAINDHVTGAILRRSFEVRMTSPTGPANSSARDYVVALFLDIIPVNNCATLQSGNDLELLPAGQHCITRPNVTLHGLYTVGENSSRCRRRTRGIFTRAQVPVSSTLYLKW</sequence>
<organism evidence="1 2">
    <name type="scientific">Lactarius akahatsu</name>
    <dbReference type="NCBI Taxonomy" id="416441"/>
    <lineage>
        <taxon>Eukaryota</taxon>
        <taxon>Fungi</taxon>
        <taxon>Dikarya</taxon>
        <taxon>Basidiomycota</taxon>
        <taxon>Agaricomycotina</taxon>
        <taxon>Agaricomycetes</taxon>
        <taxon>Russulales</taxon>
        <taxon>Russulaceae</taxon>
        <taxon>Lactarius</taxon>
    </lineage>
</organism>
<dbReference type="EMBL" id="JAKELL010000109">
    <property type="protein sequence ID" value="KAH8981889.1"/>
    <property type="molecule type" value="Genomic_DNA"/>
</dbReference>